<accession>A0A0P9CC49</accession>
<reference evidence="2 3" key="1">
    <citation type="submission" date="2015-09" db="EMBL/GenBank/DDBJ databases">
        <title>Draft genome sequence of Acidiplasma aeolicum DSM 18409.</title>
        <authorList>
            <person name="Hemp J."/>
        </authorList>
    </citation>
    <scope>NUCLEOTIDE SEQUENCE [LARGE SCALE GENOMIC DNA]</scope>
    <source>
        <strain evidence="2 3">V</strain>
    </source>
</reference>
<dbReference type="GeneID" id="84222502"/>
<proteinExistence type="predicted"/>
<dbReference type="EMBL" id="LJCQ01000450">
    <property type="protein sequence ID" value="KPV43137.1"/>
    <property type="molecule type" value="Genomic_DNA"/>
</dbReference>
<protein>
    <recommendedName>
        <fullName evidence="4">DUF929 domain-containing protein</fullName>
    </recommendedName>
</protein>
<keyword evidence="1" id="KW-0812">Transmembrane</keyword>
<dbReference type="RefSeq" id="WP_048101496.1">
    <property type="nucleotide sequence ID" value="NZ_LJCQ01000450.1"/>
</dbReference>
<organism evidence="2 3">
    <name type="scientific">Acidiplasma aeolicum</name>
    <dbReference type="NCBI Taxonomy" id="507754"/>
    <lineage>
        <taxon>Archaea</taxon>
        <taxon>Methanobacteriati</taxon>
        <taxon>Thermoplasmatota</taxon>
        <taxon>Thermoplasmata</taxon>
        <taxon>Thermoplasmatales</taxon>
        <taxon>Ferroplasmaceae</taxon>
        <taxon>Acidiplasma</taxon>
    </lineage>
</organism>
<keyword evidence="1" id="KW-1133">Transmembrane helix</keyword>
<keyword evidence="1" id="KW-0472">Membrane</keyword>
<sequence length="268" mass="29906">MAKNKKNVGNKNRGEQKKIKKAGIFKNKNFILGSILSVVLVIIVVLAVTNPFFIPPSGIESNKYYKISEYDLINGNKYAVYYVSWYGCPIGAADSWSLYYAMNSTENIYKDVQLHTSSSTDIFADNPGLIFKDNITFNYKSKVITFYPLYLYNQTLTGTVNNKTISGSKIAYGFSIINKTFPARVASEFYKYRGNITYDGHIETTMIITGPRGAYIYQGLLYNPENNIGTGNENAWAPDSPAHVMSNLNGINAIKSSGNQFLGYIIKA</sequence>
<dbReference type="Pfam" id="PF06053">
    <property type="entry name" value="DUF929"/>
    <property type="match status" value="1"/>
</dbReference>
<evidence type="ECO:0000313" key="2">
    <source>
        <dbReference type="EMBL" id="KPV43137.1"/>
    </source>
</evidence>
<evidence type="ECO:0000256" key="1">
    <source>
        <dbReference type="SAM" id="Phobius"/>
    </source>
</evidence>
<dbReference type="Proteomes" id="UP000050515">
    <property type="component" value="Unassembled WGS sequence"/>
</dbReference>
<dbReference type="AlphaFoldDB" id="A0A0P9CC49"/>
<evidence type="ECO:0008006" key="4">
    <source>
        <dbReference type="Google" id="ProtNLM"/>
    </source>
</evidence>
<feature type="transmembrane region" description="Helical" evidence="1">
    <location>
        <begin position="30"/>
        <end position="53"/>
    </location>
</feature>
<dbReference type="InterPro" id="IPR009272">
    <property type="entry name" value="DUF929"/>
</dbReference>
<name>A0A0P9CC49_9ARCH</name>
<evidence type="ECO:0000313" key="3">
    <source>
        <dbReference type="Proteomes" id="UP000050515"/>
    </source>
</evidence>
<comment type="caution">
    <text evidence="2">The sequence shown here is derived from an EMBL/GenBank/DDBJ whole genome shotgun (WGS) entry which is preliminary data.</text>
</comment>
<dbReference type="PATRIC" id="fig|507754.4.peg.1434"/>
<gene>
    <name evidence="2" type="ORF">SE19_09070</name>
</gene>